<organism evidence="2 3">
    <name type="scientific">Sphingomonas hylomeconis</name>
    <dbReference type="NCBI Taxonomy" id="1395958"/>
    <lineage>
        <taxon>Bacteria</taxon>
        <taxon>Pseudomonadati</taxon>
        <taxon>Pseudomonadota</taxon>
        <taxon>Alphaproteobacteria</taxon>
        <taxon>Sphingomonadales</taxon>
        <taxon>Sphingomonadaceae</taxon>
        <taxon>Sphingomonas</taxon>
    </lineage>
</organism>
<name>A0ABV7SVW4_9SPHN</name>
<comment type="caution">
    <text evidence="2">The sequence shown here is derived from an EMBL/GenBank/DDBJ whole genome shotgun (WGS) entry which is preliminary data.</text>
</comment>
<keyword evidence="1" id="KW-1133">Transmembrane helix</keyword>
<dbReference type="Proteomes" id="UP001595713">
    <property type="component" value="Unassembled WGS sequence"/>
</dbReference>
<accession>A0ABV7SVW4</accession>
<sequence length="337" mass="36076">MNEPVASAPPPPSPRARRLLWIGLLLVILLVVIGLWLASRPAPEQLQGEIEADEVNVATKALARVETLLADEGDRVTRGQVLARLSAPEIDNGSLQAQAALDSARALQSVAAEGARSEDVASVRATWLAAQATADLGAVSARRAERLYAEGVIAAQRRDEAVAARKSSQRAAEAAKAQYDKAIAGVRPQNRAVADAQVRAAAAGASTAAALQRETDLVSPIAGEVARRLLRPGEIVSPILPAFQIIDVDHPWVTLNVREDDYRGMKMGRTLTGRVPALNRDVVFRIAHVAPQGSFATWRATRQSRGYDVRAFAVKLTPAARVPGLRPGMSVLFDWPQ</sequence>
<dbReference type="EMBL" id="JBHRXP010000003">
    <property type="protein sequence ID" value="MFC3580256.1"/>
    <property type="molecule type" value="Genomic_DNA"/>
</dbReference>
<keyword evidence="1" id="KW-0472">Membrane</keyword>
<dbReference type="PANTHER" id="PTHR30438">
    <property type="entry name" value="36 KDA ANTIGEN-RELATED"/>
    <property type="match status" value="1"/>
</dbReference>
<dbReference type="Gene3D" id="2.40.30.170">
    <property type="match status" value="1"/>
</dbReference>
<feature type="transmembrane region" description="Helical" evidence="1">
    <location>
        <begin position="20"/>
        <end position="38"/>
    </location>
</feature>
<keyword evidence="3" id="KW-1185">Reference proteome</keyword>
<evidence type="ECO:0000313" key="2">
    <source>
        <dbReference type="EMBL" id="MFC3580256.1"/>
    </source>
</evidence>
<proteinExistence type="predicted"/>
<dbReference type="Gene3D" id="2.40.50.100">
    <property type="match status" value="1"/>
</dbReference>
<evidence type="ECO:0000313" key="3">
    <source>
        <dbReference type="Proteomes" id="UP001595713"/>
    </source>
</evidence>
<keyword evidence="1" id="KW-0812">Transmembrane</keyword>
<dbReference type="RefSeq" id="WP_261295482.1">
    <property type="nucleotide sequence ID" value="NZ_JANQBK010000016.1"/>
</dbReference>
<gene>
    <name evidence="2" type="ORF">ACFONA_08780</name>
</gene>
<protein>
    <submittedName>
        <fullName evidence="2">HlyD family secretion protein</fullName>
    </submittedName>
</protein>
<evidence type="ECO:0000256" key="1">
    <source>
        <dbReference type="SAM" id="Phobius"/>
    </source>
</evidence>
<reference evidence="3" key="1">
    <citation type="journal article" date="2019" name="Int. J. Syst. Evol. Microbiol.">
        <title>The Global Catalogue of Microorganisms (GCM) 10K type strain sequencing project: providing services to taxonomists for standard genome sequencing and annotation.</title>
        <authorList>
            <consortium name="The Broad Institute Genomics Platform"/>
            <consortium name="The Broad Institute Genome Sequencing Center for Infectious Disease"/>
            <person name="Wu L."/>
            <person name="Ma J."/>
        </authorList>
    </citation>
    <scope>NUCLEOTIDE SEQUENCE [LARGE SCALE GENOMIC DNA]</scope>
    <source>
        <strain evidence="3">KCTC 42739</strain>
    </source>
</reference>